<name>A0A378J1A4_9GAMM</name>
<accession>A0A378J1A4</accession>
<evidence type="ECO:0000313" key="1">
    <source>
        <dbReference type="EMBL" id="STX41534.1"/>
    </source>
</evidence>
<dbReference type="AlphaFoldDB" id="A0A378J1A4"/>
<gene>
    <name evidence="1" type="ORF">NCTC13292_01022</name>
</gene>
<dbReference type="EMBL" id="UGOA01000001">
    <property type="protein sequence ID" value="STX41534.1"/>
    <property type="molecule type" value="Genomic_DNA"/>
</dbReference>
<evidence type="ECO:0000313" key="2">
    <source>
        <dbReference type="Proteomes" id="UP000254677"/>
    </source>
</evidence>
<proteinExistence type="predicted"/>
<dbReference type="RefSeq" id="WP_115220790.1">
    <property type="nucleotide sequence ID" value="NZ_CAXYJE010000011.1"/>
</dbReference>
<organism evidence="1 2">
    <name type="scientific">Legionella donaldsonii</name>
    <dbReference type="NCBI Taxonomy" id="45060"/>
    <lineage>
        <taxon>Bacteria</taxon>
        <taxon>Pseudomonadati</taxon>
        <taxon>Pseudomonadota</taxon>
        <taxon>Gammaproteobacteria</taxon>
        <taxon>Legionellales</taxon>
        <taxon>Legionellaceae</taxon>
        <taxon>Legionella</taxon>
    </lineage>
</organism>
<keyword evidence="2" id="KW-1185">Reference proteome</keyword>
<reference evidence="1 2" key="1">
    <citation type="submission" date="2018-06" db="EMBL/GenBank/DDBJ databases">
        <authorList>
            <consortium name="Pathogen Informatics"/>
            <person name="Doyle S."/>
        </authorList>
    </citation>
    <scope>NUCLEOTIDE SEQUENCE [LARGE SCALE GENOMIC DNA]</scope>
    <source>
        <strain evidence="1 2">NCTC13292</strain>
    </source>
</reference>
<dbReference type="OrthoDB" id="5639113at2"/>
<protein>
    <submittedName>
        <fullName evidence="1">Uncharacterized protein</fullName>
    </submittedName>
</protein>
<sequence length="64" mass="7207">MSEHYTAKMYCGAEEIAHKSGDDIEQLYVWLLAVANGPNGGNHGEIIDNETQQVVRQFKKRSVE</sequence>
<dbReference type="Proteomes" id="UP000254677">
    <property type="component" value="Unassembled WGS sequence"/>
</dbReference>